<dbReference type="GO" id="GO:0030659">
    <property type="term" value="C:cytoplasmic vesicle membrane"/>
    <property type="evidence" value="ECO:0007669"/>
    <property type="project" value="UniProtKB-SubCell"/>
</dbReference>
<comment type="subcellular location">
    <subcellularLocation>
        <location evidence="1">Cytoplasmic vesicle membrane</location>
        <topology evidence="1">Peripheral membrane protein</topology>
        <orientation evidence="1">Cytoplasmic side</orientation>
    </subcellularLocation>
</comment>
<dbReference type="GO" id="GO:0015031">
    <property type="term" value="P:protein transport"/>
    <property type="evidence" value="ECO:0007669"/>
    <property type="project" value="UniProtKB-KW"/>
</dbReference>
<name>A0A8B9KS57_ASTMX</name>
<evidence type="ECO:0000256" key="2">
    <source>
        <dbReference type="ARBA" id="ARBA00010883"/>
    </source>
</evidence>
<dbReference type="Proteomes" id="UP000694621">
    <property type="component" value="Unplaced"/>
</dbReference>
<dbReference type="Ensembl" id="ENSAMXT00005045467.1">
    <property type="protein sequence ID" value="ENSAMXP00005041777.1"/>
    <property type="gene ID" value="ENSAMXG00005019531.1"/>
</dbReference>
<dbReference type="CDD" id="cd06880">
    <property type="entry name" value="PX_SNX22"/>
    <property type="match status" value="1"/>
</dbReference>
<dbReference type="InterPro" id="IPR052467">
    <property type="entry name" value="Sorting_nexin_PX-domain"/>
</dbReference>
<dbReference type="GO" id="GO:1901981">
    <property type="term" value="F:phosphatidylinositol phosphate binding"/>
    <property type="evidence" value="ECO:0007669"/>
    <property type="project" value="TreeGrafter"/>
</dbReference>
<reference evidence="10" key="2">
    <citation type="submission" date="2025-05" db="UniProtKB">
        <authorList>
            <consortium name="Ensembl"/>
        </authorList>
    </citation>
    <scope>IDENTIFICATION</scope>
</reference>
<evidence type="ECO:0000256" key="7">
    <source>
        <dbReference type="ARBA" id="ARBA00023329"/>
    </source>
</evidence>
<dbReference type="OrthoDB" id="93876at2759"/>
<evidence type="ECO:0000256" key="3">
    <source>
        <dbReference type="ARBA" id="ARBA00022448"/>
    </source>
</evidence>
<dbReference type="InterPro" id="IPR001683">
    <property type="entry name" value="PX_dom"/>
</dbReference>
<keyword evidence="3" id="KW-0813">Transport</keyword>
<dbReference type="AlphaFoldDB" id="A0A8B9KS57"/>
<dbReference type="EMBL" id="JAICCE010000002">
    <property type="protein sequence ID" value="KAG9280753.1"/>
    <property type="molecule type" value="Genomic_DNA"/>
</dbReference>
<dbReference type="PROSITE" id="PS50195">
    <property type="entry name" value="PX"/>
    <property type="match status" value="1"/>
</dbReference>
<protein>
    <submittedName>
        <fullName evidence="10">Sorting nexin 24</fullName>
    </submittedName>
    <submittedName>
        <fullName evidence="9">Sorting nexin-24-like</fullName>
    </submittedName>
</protein>
<gene>
    <name evidence="10" type="primary">snx22</name>
    <name evidence="9" type="synonym">SNX24</name>
    <name evidence="9" type="ORF">AMEX_G3500</name>
</gene>
<dbReference type="Gene3D" id="3.30.1520.10">
    <property type="entry name" value="Phox-like domain"/>
    <property type="match status" value="1"/>
</dbReference>
<dbReference type="RefSeq" id="XP_049330324.1">
    <property type="nucleotide sequence ID" value="XM_049474367.1"/>
</dbReference>
<evidence type="ECO:0000256" key="6">
    <source>
        <dbReference type="ARBA" id="ARBA00023136"/>
    </source>
</evidence>
<evidence type="ECO:0000259" key="8">
    <source>
        <dbReference type="PROSITE" id="PS50195"/>
    </source>
</evidence>
<evidence type="ECO:0000313" key="12">
    <source>
        <dbReference type="Proteomes" id="UP000752171"/>
    </source>
</evidence>
<dbReference type="PANTHER" id="PTHR15813:SF8">
    <property type="entry name" value="SORTING NEXIN-22"/>
    <property type="match status" value="1"/>
</dbReference>
<dbReference type="SUPFAM" id="SSF64268">
    <property type="entry name" value="PX domain"/>
    <property type="match status" value="1"/>
</dbReference>
<proteinExistence type="inferred from homology"/>
<keyword evidence="7" id="KW-0968">Cytoplasmic vesicle</keyword>
<organism evidence="10 11">
    <name type="scientific">Astyanax mexicanus</name>
    <name type="common">Blind cave fish</name>
    <name type="synonym">Astyanax fasciatus mexicanus</name>
    <dbReference type="NCBI Taxonomy" id="7994"/>
    <lineage>
        <taxon>Eukaryota</taxon>
        <taxon>Metazoa</taxon>
        <taxon>Chordata</taxon>
        <taxon>Craniata</taxon>
        <taxon>Vertebrata</taxon>
        <taxon>Euteleostomi</taxon>
        <taxon>Actinopterygii</taxon>
        <taxon>Neopterygii</taxon>
        <taxon>Teleostei</taxon>
        <taxon>Ostariophysi</taxon>
        <taxon>Characiformes</taxon>
        <taxon>Characoidei</taxon>
        <taxon>Acestrorhamphidae</taxon>
        <taxon>Acestrorhamphinae</taxon>
        <taxon>Astyanax</taxon>
    </lineage>
</organism>
<evidence type="ECO:0000313" key="9">
    <source>
        <dbReference type="EMBL" id="KAG9280753.1"/>
    </source>
</evidence>
<evidence type="ECO:0000256" key="1">
    <source>
        <dbReference type="ARBA" id="ARBA00004180"/>
    </source>
</evidence>
<dbReference type="GeneID" id="125798988"/>
<dbReference type="InterPro" id="IPR036871">
    <property type="entry name" value="PX_dom_sf"/>
</dbReference>
<dbReference type="PANTHER" id="PTHR15813">
    <property type="entry name" value="SORTING NEXIN-22 AND 24"/>
    <property type="match status" value="1"/>
</dbReference>
<evidence type="ECO:0000313" key="10">
    <source>
        <dbReference type="Ensembl" id="ENSAMXP00005041777.1"/>
    </source>
</evidence>
<feature type="domain" description="PX" evidence="8">
    <location>
        <begin position="1"/>
        <end position="108"/>
    </location>
</feature>
<evidence type="ECO:0000256" key="5">
    <source>
        <dbReference type="ARBA" id="ARBA00023121"/>
    </source>
</evidence>
<evidence type="ECO:0000256" key="4">
    <source>
        <dbReference type="ARBA" id="ARBA00022927"/>
    </source>
</evidence>
<keyword evidence="5" id="KW-0446">Lipid-binding</keyword>
<sequence length="213" mass="24898">MLEVSIPSLEREVDESGKLRKLFRVEILFNGRKHFVLRRQSEFQTLHRKLKKILQPPDFPSKRNQHLRTKPLEQRRQELEDYIQVILYQNEEVPQELLDFLQVKHFHSANKICSIHEEEWDDSQDQGYRYQLLHQRVVGFSSDPYLLASNSDLPDMVVAGVLQGLYPRDTKVTFRPCSKPRVKPAPLQPRHPAIPSIIIDRGSLSSLPETQIA</sequence>
<keyword evidence="4" id="KW-0653">Protein transport</keyword>
<dbReference type="Proteomes" id="UP000752171">
    <property type="component" value="Unassembled WGS sequence"/>
</dbReference>
<evidence type="ECO:0000313" key="11">
    <source>
        <dbReference type="Proteomes" id="UP000694621"/>
    </source>
</evidence>
<reference evidence="9 12" key="1">
    <citation type="submission" date="2021-07" db="EMBL/GenBank/DDBJ databases">
        <authorList>
            <person name="Imarazene B."/>
            <person name="Zahm M."/>
            <person name="Klopp C."/>
            <person name="Cabau C."/>
            <person name="Beille S."/>
            <person name="Jouanno E."/>
            <person name="Castinel A."/>
            <person name="Lluch J."/>
            <person name="Gil L."/>
            <person name="Kuchtly C."/>
            <person name="Lopez Roques C."/>
            <person name="Donnadieu C."/>
            <person name="Parrinello H."/>
            <person name="Journot L."/>
            <person name="Du K."/>
            <person name="Schartl M."/>
            <person name="Retaux S."/>
            <person name="Guiguen Y."/>
        </authorList>
    </citation>
    <scope>NUCLEOTIDE SEQUENCE [LARGE SCALE GENOMIC DNA]</scope>
    <source>
        <strain evidence="9">Pach_M1</strain>
        <tissue evidence="9">Testis</tissue>
    </source>
</reference>
<accession>A0A8B9KS57</accession>
<keyword evidence="6" id="KW-0472">Membrane</keyword>
<dbReference type="Pfam" id="PF00787">
    <property type="entry name" value="PX"/>
    <property type="match status" value="1"/>
</dbReference>
<comment type="similarity">
    <text evidence="2">Belongs to the sorting nexin family.</text>
</comment>